<feature type="region of interest" description="Disordered" evidence="1">
    <location>
        <begin position="450"/>
        <end position="479"/>
    </location>
</feature>
<reference evidence="3 4" key="1">
    <citation type="submission" date="2017-09" db="EMBL/GenBank/DDBJ databases">
        <title>Depth-based differentiation of microbial function through sediment-hosted aquifers and enrichment of novel symbionts in the deep terrestrial subsurface.</title>
        <authorList>
            <person name="Probst A.J."/>
            <person name="Ladd B."/>
            <person name="Jarett J.K."/>
            <person name="Geller-Mcgrath D.E."/>
            <person name="Sieber C.M."/>
            <person name="Emerson J.B."/>
            <person name="Anantharaman K."/>
            <person name="Thomas B.C."/>
            <person name="Malmstrom R."/>
            <person name="Stieglmeier M."/>
            <person name="Klingl A."/>
            <person name="Woyke T."/>
            <person name="Ryan C.M."/>
            <person name="Banfield J.F."/>
        </authorList>
    </citation>
    <scope>NUCLEOTIDE SEQUENCE [LARGE SCALE GENOMIC DNA]</scope>
    <source>
        <strain evidence="3">CG22_combo_CG10-13_8_21_14_all_37_9</strain>
    </source>
</reference>
<protein>
    <submittedName>
        <fullName evidence="3">AAA family ATPase</fullName>
    </submittedName>
</protein>
<dbReference type="Gene3D" id="3.40.50.300">
    <property type="entry name" value="P-loop containing nucleotide triphosphate hydrolases"/>
    <property type="match status" value="2"/>
</dbReference>
<dbReference type="InterPro" id="IPR010285">
    <property type="entry name" value="DNA_helicase_pif1-like_DEAD"/>
</dbReference>
<name>A0A2H0BKM3_9BACT</name>
<dbReference type="Proteomes" id="UP000229334">
    <property type="component" value="Unassembled WGS sequence"/>
</dbReference>
<dbReference type="GO" id="GO:0003678">
    <property type="term" value="F:DNA helicase activity"/>
    <property type="evidence" value="ECO:0007669"/>
    <property type="project" value="InterPro"/>
</dbReference>
<dbReference type="CDD" id="cd18037">
    <property type="entry name" value="DEXSc_Pif1_like"/>
    <property type="match status" value="1"/>
</dbReference>
<dbReference type="PANTHER" id="PTHR47642">
    <property type="entry name" value="ATP-DEPENDENT DNA HELICASE"/>
    <property type="match status" value="1"/>
</dbReference>
<dbReference type="PANTHER" id="PTHR47642:SF7">
    <property type="entry name" value="ATP-DEPENDENT DNA HELICASE PIF1"/>
    <property type="match status" value="1"/>
</dbReference>
<dbReference type="CDD" id="cd18809">
    <property type="entry name" value="SF1_C_RecD"/>
    <property type="match status" value="1"/>
</dbReference>
<dbReference type="SMART" id="SM00382">
    <property type="entry name" value="AAA"/>
    <property type="match status" value="1"/>
</dbReference>
<organism evidence="3 4">
    <name type="scientific">Candidatus Vogelbacteria bacterium CG22_combo_CG10-13_8_21_14_all_37_9</name>
    <dbReference type="NCBI Taxonomy" id="1975046"/>
    <lineage>
        <taxon>Bacteria</taxon>
        <taxon>Candidatus Vogeliibacteriota</taxon>
    </lineage>
</organism>
<comment type="caution">
    <text evidence="3">The sequence shown here is derived from an EMBL/GenBank/DDBJ whole genome shotgun (WGS) entry which is preliminary data.</text>
</comment>
<evidence type="ECO:0000259" key="2">
    <source>
        <dbReference type="SMART" id="SM00382"/>
    </source>
</evidence>
<dbReference type="AlphaFoldDB" id="A0A2H0BKM3"/>
<evidence type="ECO:0000313" key="4">
    <source>
        <dbReference type="Proteomes" id="UP000229334"/>
    </source>
</evidence>
<dbReference type="GO" id="GO:0006281">
    <property type="term" value="P:DNA repair"/>
    <property type="evidence" value="ECO:0007669"/>
    <property type="project" value="InterPro"/>
</dbReference>
<dbReference type="Pfam" id="PF21530">
    <property type="entry name" value="Pif1_2B_dom"/>
    <property type="match status" value="1"/>
</dbReference>
<dbReference type="InterPro" id="IPR049163">
    <property type="entry name" value="Pif1-like_2B_dom"/>
</dbReference>
<dbReference type="EMBL" id="PCSX01000026">
    <property type="protein sequence ID" value="PIP58181.1"/>
    <property type="molecule type" value="Genomic_DNA"/>
</dbReference>
<evidence type="ECO:0000313" key="3">
    <source>
        <dbReference type="EMBL" id="PIP58181.1"/>
    </source>
</evidence>
<dbReference type="InterPro" id="IPR027417">
    <property type="entry name" value="P-loop_NTPase"/>
</dbReference>
<dbReference type="GO" id="GO:0000723">
    <property type="term" value="P:telomere maintenance"/>
    <property type="evidence" value="ECO:0007669"/>
    <property type="project" value="InterPro"/>
</dbReference>
<dbReference type="Pfam" id="PF05970">
    <property type="entry name" value="PIF1"/>
    <property type="match status" value="1"/>
</dbReference>
<proteinExistence type="predicted"/>
<accession>A0A2H0BKM3</accession>
<sequence length="555" mass="61074">MTQAQALTILKTGANVFLTGEPGSGKTHLVNQYVTCLRASGIEPAITASTGIAATHLGGLTIHSWAGIGIKQQLTKYDLDKIISTEYLVKRIGRAKVLIIDEVSMLGPGTLEMVEAVCRGVKQTETPFGGLQVILVGDFFQLPPIVRPVETKDQSNLWQDEEVPVFAYDSSVWSRTQLITCYLSEQYRQDDQQFLAILSAIRSNTFSSKHLNHLLTRKIELTEIPNGKTKLFSRNLNVDQVNDKMLSEITGETRTFTMESDGTPALVAILKKGCLSPETLRLKIGAVIMFTKNNLKDGYVNGTLGVVHSFNSLSGQPIIKLKSSRQIEVSSLDWSVEENGKIRAKISQLPLRLAWAITVHKSQGMSLDEAVMDLSDVFEFGQGYVALSRVRRLSGLHLLGWNKRAFQVHPEVLAIDESFRANSAGAEQAFGQLPPSELTKMADNFIKACGGKKSARGGSRPDGRRGASGGSKTKNSTKVGGNSAYILKLAKLREKHPNAYRPWTLEQDQALELEFKKNSKIKNLIKIFGRQPGSIKARLIKLGLLNEDGEEVLKQ</sequence>
<dbReference type="InterPro" id="IPR051055">
    <property type="entry name" value="PIF1_helicase"/>
</dbReference>
<feature type="compositionally biased region" description="Polar residues" evidence="1">
    <location>
        <begin position="470"/>
        <end position="479"/>
    </location>
</feature>
<dbReference type="InterPro" id="IPR003593">
    <property type="entry name" value="AAA+_ATPase"/>
</dbReference>
<feature type="domain" description="AAA+ ATPase" evidence="2">
    <location>
        <begin position="12"/>
        <end position="333"/>
    </location>
</feature>
<gene>
    <name evidence="3" type="ORF">COX02_01595</name>
</gene>
<evidence type="ECO:0000256" key="1">
    <source>
        <dbReference type="SAM" id="MobiDB-lite"/>
    </source>
</evidence>
<dbReference type="SUPFAM" id="SSF52540">
    <property type="entry name" value="P-loop containing nucleoside triphosphate hydrolases"/>
    <property type="match status" value="2"/>
</dbReference>